<name>A0A815JA39_ADIRI</name>
<dbReference type="Gene3D" id="1.10.533.10">
    <property type="entry name" value="Death Domain, Fas"/>
    <property type="match status" value="1"/>
</dbReference>
<dbReference type="InterPro" id="IPR001875">
    <property type="entry name" value="DED_dom"/>
</dbReference>
<dbReference type="InterPro" id="IPR011029">
    <property type="entry name" value="DEATH-like_dom_sf"/>
</dbReference>
<evidence type="ECO:0000259" key="1">
    <source>
        <dbReference type="PROSITE" id="PS50168"/>
    </source>
</evidence>
<dbReference type="GO" id="GO:0042981">
    <property type="term" value="P:regulation of apoptotic process"/>
    <property type="evidence" value="ECO:0007669"/>
    <property type="project" value="InterPro"/>
</dbReference>
<dbReference type="PROSITE" id="PS50168">
    <property type="entry name" value="DED"/>
    <property type="match status" value="1"/>
</dbReference>
<gene>
    <name evidence="3" type="ORF">EDS130_LOCUS34688</name>
    <name evidence="2" type="ORF">XAT740_LOCUS24135</name>
</gene>
<evidence type="ECO:0000313" key="5">
    <source>
        <dbReference type="Proteomes" id="UP000663852"/>
    </source>
</evidence>
<dbReference type="Proteomes" id="UP000663828">
    <property type="component" value="Unassembled WGS sequence"/>
</dbReference>
<dbReference type="EMBL" id="CAJNOJ010000294">
    <property type="protein sequence ID" value="CAF1376683.1"/>
    <property type="molecule type" value="Genomic_DNA"/>
</dbReference>
<dbReference type="AlphaFoldDB" id="A0A815JA39"/>
<proteinExistence type="predicted"/>
<organism evidence="3 5">
    <name type="scientific">Adineta ricciae</name>
    <name type="common">Rotifer</name>
    <dbReference type="NCBI Taxonomy" id="249248"/>
    <lineage>
        <taxon>Eukaryota</taxon>
        <taxon>Metazoa</taxon>
        <taxon>Spiralia</taxon>
        <taxon>Gnathifera</taxon>
        <taxon>Rotifera</taxon>
        <taxon>Eurotatoria</taxon>
        <taxon>Bdelloidea</taxon>
        <taxon>Adinetida</taxon>
        <taxon>Adinetidae</taxon>
        <taxon>Adineta</taxon>
    </lineage>
</organism>
<keyword evidence="4" id="KW-1185">Reference proteome</keyword>
<dbReference type="Proteomes" id="UP000663852">
    <property type="component" value="Unassembled WGS sequence"/>
</dbReference>
<evidence type="ECO:0000313" key="4">
    <source>
        <dbReference type="Proteomes" id="UP000663828"/>
    </source>
</evidence>
<comment type="caution">
    <text evidence="3">The sequence shown here is derived from an EMBL/GenBank/DDBJ whole genome shotgun (WGS) entry which is preliminary data.</text>
</comment>
<dbReference type="EMBL" id="CAJNOR010001852">
    <property type="protein sequence ID" value="CAF1209909.1"/>
    <property type="molecule type" value="Genomic_DNA"/>
</dbReference>
<accession>A0A815JA39</accession>
<evidence type="ECO:0000313" key="3">
    <source>
        <dbReference type="EMBL" id="CAF1376683.1"/>
    </source>
</evidence>
<feature type="domain" description="DED" evidence="1">
    <location>
        <begin position="5"/>
        <end position="85"/>
    </location>
</feature>
<reference evidence="3" key="1">
    <citation type="submission" date="2021-02" db="EMBL/GenBank/DDBJ databases">
        <authorList>
            <person name="Nowell W R."/>
        </authorList>
    </citation>
    <scope>NUCLEOTIDE SEQUENCE</scope>
</reference>
<sequence>MDYHHLCAILLNLQDRLANDDRKRLHFYLGNDIPRRFRDGPSLSGTLSLMDSLFDQDKINEDDLTHLINALEQIRRLDAYIFIEINDYGLNESVQSLSVIILPFTDQLLHDDKVEEDKEALKSDHERNKVRRWKLGEKGRRTLTAGGNGQGNQLNLLEKPTFIFVDTNQSI</sequence>
<evidence type="ECO:0000313" key="2">
    <source>
        <dbReference type="EMBL" id="CAF1209909.1"/>
    </source>
</evidence>
<dbReference type="SUPFAM" id="SSF47986">
    <property type="entry name" value="DEATH domain"/>
    <property type="match status" value="1"/>
</dbReference>
<protein>
    <recommendedName>
        <fullName evidence="1">DED domain-containing protein</fullName>
    </recommendedName>
</protein>